<evidence type="ECO:0000256" key="2">
    <source>
        <dbReference type="SAM" id="Coils"/>
    </source>
</evidence>
<dbReference type="InterPro" id="IPR036737">
    <property type="entry name" value="OmpA-like_sf"/>
</dbReference>
<dbReference type="CDD" id="cd07185">
    <property type="entry name" value="OmpA_C-like"/>
    <property type="match status" value="1"/>
</dbReference>
<gene>
    <name evidence="4" type="primary">arfA</name>
    <name evidence="4" type="ORF">Pla175_14380</name>
</gene>
<dbReference type="KEGG" id="pnd:Pla175_14380"/>
<dbReference type="InterPro" id="IPR050330">
    <property type="entry name" value="Bact_OuterMem_StrucFunc"/>
</dbReference>
<keyword evidence="5" id="KW-1185">Reference proteome</keyword>
<evidence type="ECO:0000313" key="4">
    <source>
        <dbReference type="EMBL" id="QDU88068.1"/>
    </source>
</evidence>
<dbReference type="PROSITE" id="PS51257">
    <property type="entry name" value="PROKAR_LIPOPROTEIN"/>
    <property type="match status" value="1"/>
</dbReference>
<feature type="domain" description="OmpA-like" evidence="3">
    <location>
        <begin position="149"/>
        <end position="272"/>
    </location>
</feature>
<dbReference type="PANTHER" id="PTHR30329:SF21">
    <property type="entry name" value="LIPOPROTEIN YIAD-RELATED"/>
    <property type="match status" value="1"/>
</dbReference>
<dbReference type="Gene3D" id="3.30.1330.60">
    <property type="entry name" value="OmpA-like domain"/>
    <property type="match status" value="1"/>
</dbReference>
<protein>
    <submittedName>
        <fullName evidence="4">Peptidoglycan-binding protein ArfA</fullName>
    </submittedName>
</protein>
<proteinExistence type="predicted"/>
<dbReference type="SUPFAM" id="SSF103088">
    <property type="entry name" value="OmpA-like"/>
    <property type="match status" value="1"/>
</dbReference>
<dbReference type="AlphaFoldDB" id="A0A518D9F1"/>
<dbReference type="Proteomes" id="UP000317429">
    <property type="component" value="Chromosome"/>
</dbReference>
<dbReference type="EMBL" id="CP036291">
    <property type="protein sequence ID" value="QDU88068.1"/>
    <property type="molecule type" value="Genomic_DNA"/>
</dbReference>
<reference evidence="4 5" key="1">
    <citation type="submission" date="2019-02" db="EMBL/GenBank/DDBJ databases">
        <title>Deep-cultivation of Planctomycetes and their phenomic and genomic characterization uncovers novel biology.</title>
        <authorList>
            <person name="Wiegand S."/>
            <person name="Jogler M."/>
            <person name="Boedeker C."/>
            <person name="Pinto D."/>
            <person name="Vollmers J."/>
            <person name="Rivas-Marin E."/>
            <person name="Kohn T."/>
            <person name="Peeters S.H."/>
            <person name="Heuer A."/>
            <person name="Rast P."/>
            <person name="Oberbeckmann S."/>
            <person name="Bunk B."/>
            <person name="Jeske O."/>
            <person name="Meyerdierks A."/>
            <person name="Storesund J.E."/>
            <person name="Kallscheuer N."/>
            <person name="Luecker S."/>
            <person name="Lage O.M."/>
            <person name="Pohl T."/>
            <person name="Merkel B.J."/>
            <person name="Hornburger P."/>
            <person name="Mueller R.-W."/>
            <person name="Bruemmer F."/>
            <person name="Labrenz M."/>
            <person name="Spormann A.M."/>
            <person name="Op den Camp H."/>
            <person name="Overmann J."/>
            <person name="Amann R."/>
            <person name="Jetten M.S.M."/>
            <person name="Mascher T."/>
            <person name="Medema M.H."/>
            <person name="Devos D.P."/>
            <person name="Kaster A.-K."/>
            <person name="Ovreas L."/>
            <person name="Rohde M."/>
            <person name="Galperin M.Y."/>
            <person name="Jogler C."/>
        </authorList>
    </citation>
    <scope>NUCLEOTIDE SEQUENCE [LARGE SCALE GENOMIC DNA]</scope>
    <source>
        <strain evidence="4 5">Pla175</strain>
    </source>
</reference>
<dbReference type="Pfam" id="PF00691">
    <property type="entry name" value="OmpA"/>
    <property type="match status" value="1"/>
</dbReference>
<evidence type="ECO:0000256" key="1">
    <source>
        <dbReference type="PROSITE-ProRule" id="PRU00473"/>
    </source>
</evidence>
<dbReference type="InterPro" id="IPR006665">
    <property type="entry name" value="OmpA-like"/>
</dbReference>
<accession>A0A518D9F1</accession>
<dbReference type="PANTHER" id="PTHR30329">
    <property type="entry name" value="STATOR ELEMENT OF FLAGELLAR MOTOR COMPLEX"/>
    <property type="match status" value="1"/>
</dbReference>
<keyword evidence="1" id="KW-0472">Membrane</keyword>
<dbReference type="RefSeq" id="WP_145282592.1">
    <property type="nucleotide sequence ID" value="NZ_CP036291.1"/>
</dbReference>
<name>A0A518D9F1_9BACT</name>
<dbReference type="GO" id="GO:0016020">
    <property type="term" value="C:membrane"/>
    <property type="evidence" value="ECO:0007669"/>
    <property type="project" value="UniProtKB-UniRule"/>
</dbReference>
<feature type="coiled-coil region" evidence="2">
    <location>
        <begin position="46"/>
        <end position="94"/>
    </location>
</feature>
<dbReference type="OrthoDB" id="9814546at2"/>
<keyword evidence="2" id="KW-0175">Coiled coil</keyword>
<organism evidence="4 5">
    <name type="scientific">Pirellulimonas nuda</name>
    <dbReference type="NCBI Taxonomy" id="2528009"/>
    <lineage>
        <taxon>Bacteria</taxon>
        <taxon>Pseudomonadati</taxon>
        <taxon>Planctomycetota</taxon>
        <taxon>Planctomycetia</taxon>
        <taxon>Pirellulales</taxon>
        <taxon>Lacipirellulaceae</taxon>
        <taxon>Pirellulimonas</taxon>
    </lineage>
</organism>
<dbReference type="PROSITE" id="PS51123">
    <property type="entry name" value="OMPA_2"/>
    <property type="match status" value="1"/>
</dbReference>
<evidence type="ECO:0000259" key="3">
    <source>
        <dbReference type="PROSITE" id="PS51123"/>
    </source>
</evidence>
<sequence>MFLRVAISVCFTLTLASGCGRVVFRPQGPQPVALSPEQQQQLALQSDELRTRATDLDRDNQELETLLAESRQQAQLLQQQMTATQDQLRATADQLAAAQMDNSKLSSRTQALTASTQVPSGGATIRANSTLMRPLSVASLPGVEVRQDGDVIRVSIASDQLFSQGDASLQTGAEPLLQNVTVDVLRAYPEQRIGIEGHTDGGGPPSGRYASAHHLSVAQATAVYDVMRRSGQAPEQQLFVIGYGANHPIVSNATEAGRAKNRRIELVIYPESFQRR</sequence>
<evidence type="ECO:0000313" key="5">
    <source>
        <dbReference type="Proteomes" id="UP000317429"/>
    </source>
</evidence>